<keyword evidence="2" id="KW-0808">Transferase</keyword>
<dbReference type="PANTHER" id="PTHR43792">
    <property type="entry name" value="GNAT FAMILY, PUTATIVE (AFU_ORTHOLOGUE AFUA_3G00765)-RELATED-RELATED"/>
    <property type="match status" value="1"/>
</dbReference>
<dbReference type="AlphaFoldDB" id="A0A5J5INW3"/>
<name>A0A5J5INW3_9BACT</name>
<dbReference type="Pfam" id="PF13302">
    <property type="entry name" value="Acetyltransf_3"/>
    <property type="match status" value="1"/>
</dbReference>
<sequence>MHVIFETPRLFLRRFTEADAKLIYKLNSDPEIVKYVHEPVLENEEQAKKILTDFILPQYKLNLGRWAIHTKADYEFIGWCGLKYIKETGIIDLGYRLLKTAWGKGYATEAAQYTLIYGLRDLKIKVITGMAHVENIASIKVLEKIGMKFTRDEIIDGQPVKVYTLSLPETTDIC</sequence>
<dbReference type="GO" id="GO:0016747">
    <property type="term" value="F:acyltransferase activity, transferring groups other than amino-acyl groups"/>
    <property type="evidence" value="ECO:0007669"/>
    <property type="project" value="InterPro"/>
</dbReference>
<comment type="caution">
    <text evidence="2">The sequence shown here is derived from an EMBL/GenBank/DDBJ whole genome shotgun (WGS) entry which is preliminary data.</text>
</comment>
<gene>
    <name evidence="2" type="ORF">FW778_06655</name>
</gene>
<protein>
    <submittedName>
        <fullName evidence="2">GNAT family N-acetyltransferase</fullName>
    </submittedName>
</protein>
<dbReference type="InterPro" id="IPR051531">
    <property type="entry name" value="N-acetyltransferase"/>
</dbReference>
<proteinExistence type="predicted"/>
<dbReference type="PROSITE" id="PS51186">
    <property type="entry name" value="GNAT"/>
    <property type="match status" value="1"/>
</dbReference>
<dbReference type="EMBL" id="VYQF01000001">
    <property type="protein sequence ID" value="KAA9041697.1"/>
    <property type="molecule type" value="Genomic_DNA"/>
</dbReference>
<dbReference type="Gene3D" id="3.40.630.30">
    <property type="match status" value="1"/>
</dbReference>
<reference evidence="2 3" key="1">
    <citation type="submission" date="2019-09" db="EMBL/GenBank/DDBJ databases">
        <title>Draft genome sequence of Ginsengibacter sp. BR5-29.</title>
        <authorList>
            <person name="Im W.-T."/>
        </authorList>
    </citation>
    <scope>NUCLEOTIDE SEQUENCE [LARGE SCALE GENOMIC DNA]</scope>
    <source>
        <strain evidence="2 3">BR5-29</strain>
    </source>
</reference>
<feature type="domain" description="N-acetyltransferase" evidence="1">
    <location>
        <begin position="10"/>
        <end position="168"/>
    </location>
</feature>
<accession>A0A5J5INW3</accession>
<evidence type="ECO:0000313" key="3">
    <source>
        <dbReference type="Proteomes" id="UP000326903"/>
    </source>
</evidence>
<dbReference type="SUPFAM" id="SSF55729">
    <property type="entry name" value="Acyl-CoA N-acyltransferases (Nat)"/>
    <property type="match status" value="1"/>
</dbReference>
<dbReference type="PANTHER" id="PTHR43792:SF1">
    <property type="entry name" value="N-ACETYLTRANSFERASE DOMAIN-CONTAINING PROTEIN"/>
    <property type="match status" value="1"/>
</dbReference>
<dbReference type="InterPro" id="IPR000182">
    <property type="entry name" value="GNAT_dom"/>
</dbReference>
<dbReference type="InterPro" id="IPR016181">
    <property type="entry name" value="Acyl_CoA_acyltransferase"/>
</dbReference>
<dbReference type="Proteomes" id="UP000326903">
    <property type="component" value="Unassembled WGS sequence"/>
</dbReference>
<dbReference type="RefSeq" id="WP_150413817.1">
    <property type="nucleotide sequence ID" value="NZ_VYQF01000001.1"/>
</dbReference>
<evidence type="ECO:0000313" key="2">
    <source>
        <dbReference type="EMBL" id="KAA9041697.1"/>
    </source>
</evidence>
<organism evidence="2 3">
    <name type="scientific">Ginsengibacter hankyongi</name>
    <dbReference type="NCBI Taxonomy" id="2607284"/>
    <lineage>
        <taxon>Bacteria</taxon>
        <taxon>Pseudomonadati</taxon>
        <taxon>Bacteroidota</taxon>
        <taxon>Chitinophagia</taxon>
        <taxon>Chitinophagales</taxon>
        <taxon>Chitinophagaceae</taxon>
        <taxon>Ginsengibacter</taxon>
    </lineage>
</organism>
<evidence type="ECO:0000259" key="1">
    <source>
        <dbReference type="PROSITE" id="PS51186"/>
    </source>
</evidence>
<keyword evidence="3" id="KW-1185">Reference proteome</keyword>